<dbReference type="SUPFAM" id="SSF103473">
    <property type="entry name" value="MFS general substrate transporter"/>
    <property type="match status" value="1"/>
</dbReference>
<evidence type="ECO:0000256" key="4">
    <source>
        <dbReference type="ARBA" id="ARBA00022692"/>
    </source>
</evidence>
<dbReference type="InterPro" id="IPR020846">
    <property type="entry name" value="MFS_dom"/>
</dbReference>
<dbReference type="InterPro" id="IPR050930">
    <property type="entry name" value="MFS_Vesicular_Transporter"/>
</dbReference>
<keyword evidence="4 8" id="KW-0812">Transmembrane</keyword>
<dbReference type="EMBL" id="ML735898">
    <property type="protein sequence ID" value="KAE8411009.1"/>
    <property type="molecule type" value="Genomic_DNA"/>
</dbReference>
<evidence type="ECO:0000256" key="2">
    <source>
        <dbReference type="ARBA" id="ARBA00006829"/>
    </source>
</evidence>
<evidence type="ECO:0000256" key="7">
    <source>
        <dbReference type="SAM" id="MobiDB-lite"/>
    </source>
</evidence>
<feature type="transmembrane region" description="Helical" evidence="8">
    <location>
        <begin position="263"/>
        <end position="286"/>
    </location>
</feature>
<dbReference type="InterPro" id="IPR001958">
    <property type="entry name" value="Tet-R_TetA/multi-R_MdtG-like"/>
</dbReference>
<evidence type="ECO:0000256" key="6">
    <source>
        <dbReference type="ARBA" id="ARBA00023136"/>
    </source>
</evidence>
<evidence type="ECO:0000256" key="8">
    <source>
        <dbReference type="SAM" id="Phobius"/>
    </source>
</evidence>
<evidence type="ECO:0000256" key="5">
    <source>
        <dbReference type="ARBA" id="ARBA00022989"/>
    </source>
</evidence>
<evidence type="ECO:0000256" key="1">
    <source>
        <dbReference type="ARBA" id="ARBA00004141"/>
    </source>
</evidence>
<evidence type="ECO:0000259" key="9">
    <source>
        <dbReference type="PROSITE" id="PS50850"/>
    </source>
</evidence>
<evidence type="ECO:0000256" key="3">
    <source>
        <dbReference type="ARBA" id="ARBA00022448"/>
    </source>
</evidence>
<dbReference type="InterPro" id="IPR011701">
    <property type="entry name" value="MFS"/>
</dbReference>
<feature type="transmembrane region" description="Helical" evidence="8">
    <location>
        <begin position="155"/>
        <end position="177"/>
    </location>
</feature>
<dbReference type="InterPro" id="IPR036259">
    <property type="entry name" value="MFS_trans_sf"/>
</dbReference>
<dbReference type="Gene3D" id="1.20.1250.20">
    <property type="entry name" value="MFS general substrate transporter like domains"/>
    <property type="match status" value="1"/>
</dbReference>
<dbReference type="PROSITE" id="PS50850">
    <property type="entry name" value="MFS"/>
    <property type="match status" value="1"/>
</dbReference>
<dbReference type="Pfam" id="PF07690">
    <property type="entry name" value="MFS_1"/>
    <property type="match status" value="1"/>
</dbReference>
<feature type="transmembrane region" description="Helical" evidence="8">
    <location>
        <begin position="21"/>
        <end position="44"/>
    </location>
</feature>
<dbReference type="CDD" id="cd17325">
    <property type="entry name" value="MFS_MdtG_SLC18_like"/>
    <property type="match status" value="1"/>
</dbReference>
<sequence>MTSLISERCKRPPWLLRYRSSTVFIVATVWTSLFTDYYLYAMIVPVMPTALVDRAGVPYQDREYWVSVLLMCEAAVACICCPIFGYIVDVSPTRQFPYLLGLILLGASMVILSIAHTIGLFIVARLLQGGATAMVAVAGLALLTDSVSFDNLGQVIGYLGSSVALGFLLGPLIGGILYEKAGYQAVFAMAFAIVGVDLLMRIAVIEKKVARQWLLEDSETSQSGPHAGGYNTFAGASEPSDSESPKSKKPALFLIIRQPRVMIASWALLVHGLLYAAFDATIPVFVETRFHWGPQGAGLTFLPSAITAFFEPYFGKIQPKNGRSHRHFLTAPKATSQTATVPAK</sequence>
<feature type="transmembrane region" description="Helical" evidence="8">
    <location>
        <begin position="98"/>
        <end position="116"/>
    </location>
</feature>
<feature type="domain" description="Major facilitator superfamily (MFS) profile" evidence="9">
    <location>
        <begin position="25"/>
        <end position="344"/>
    </location>
</feature>
<dbReference type="PANTHER" id="PTHR23506">
    <property type="entry name" value="GH10249P"/>
    <property type="match status" value="1"/>
</dbReference>
<organism evidence="10 11">
    <name type="scientific">Aspergillus pseudocaelatus</name>
    <dbReference type="NCBI Taxonomy" id="1825620"/>
    <lineage>
        <taxon>Eukaryota</taxon>
        <taxon>Fungi</taxon>
        <taxon>Dikarya</taxon>
        <taxon>Ascomycota</taxon>
        <taxon>Pezizomycotina</taxon>
        <taxon>Eurotiomycetes</taxon>
        <taxon>Eurotiomycetidae</taxon>
        <taxon>Eurotiales</taxon>
        <taxon>Aspergillaceae</taxon>
        <taxon>Aspergillus</taxon>
        <taxon>Aspergillus subgen. Circumdati</taxon>
    </lineage>
</organism>
<proteinExistence type="inferred from homology"/>
<feature type="transmembrane region" description="Helical" evidence="8">
    <location>
        <begin position="64"/>
        <end position="86"/>
    </location>
</feature>
<dbReference type="Proteomes" id="UP000325395">
    <property type="component" value="Unassembled WGS sequence"/>
</dbReference>
<evidence type="ECO:0000313" key="11">
    <source>
        <dbReference type="Proteomes" id="UP000325395"/>
    </source>
</evidence>
<protein>
    <submittedName>
        <fullName evidence="10">Major facilitator superfamily domain-containing protein</fullName>
    </submittedName>
</protein>
<keyword evidence="6 8" id="KW-0472">Membrane</keyword>
<gene>
    <name evidence="10" type="ORF">BDV36DRAFT_276080</name>
</gene>
<dbReference type="PANTHER" id="PTHR23506:SF29">
    <property type="entry name" value="TRANSPORTER, PUTATIVE (AFU_ORTHOLOGUE AFUA_2G10530)-RELATED"/>
    <property type="match status" value="1"/>
</dbReference>
<reference evidence="10 11" key="1">
    <citation type="submission" date="2019-04" db="EMBL/GenBank/DDBJ databases">
        <authorList>
            <consortium name="DOE Joint Genome Institute"/>
            <person name="Mondo S."/>
            <person name="Kjaerbolling I."/>
            <person name="Vesth T."/>
            <person name="Frisvad J.C."/>
            <person name="Nybo J.L."/>
            <person name="Theobald S."/>
            <person name="Kildgaard S."/>
            <person name="Isbrandt T."/>
            <person name="Kuo A."/>
            <person name="Sato A."/>
            <person name="Lyhne E.K."/>
            <person name="Kogle M.E."/>
            <person name="Wiebenga A."/>
            <person name="Kun R.S."/>
            <person name="Lubbers R.J."/>
            <person name="Makela M.R."/>
            <person name="Barry K."/>
            <person name="Chovatia M."/>
            <person name="Clum A."/>
            <person name="Daum C."/>
            <person name="Haridas S."/>
            <person name="He G."/>
            <person name="LaButti K."/>
            <person name="Lipzen A."/>
            <person name="Riley R."/>
            <person name="Salamov A."/>
            <person name="Simmons B.A."/>
            <person name="Magnuson J.K."/>
            <person name="Henrissat B."/>
            <person name="Mortensen U.H."/>
            <person name="Larsen T.O."/>
            <person name="Devries R.P."/>
            <person name="Grigoriev I.V."/>
            <person name="Machida M."/>
            <person name="Baker S.E."/>
            <person name="Andersen M.R."/>
            <person name="Cantor M.N."/>
            <person name="Hua S.X."/>
        </authorList>
    </citation>
    <scope>NUCLEOTIDE SEQUENCE [LARGE SCALE GENOMIC DNA]</scope>
    <source>
        <strain evidence="10 11">CBS 117616</strain>
    </source>
</reference>
<keyword evidence="5 8" id="KW-1133">Transmembrane helix</keyword>
<comment type="similarity">
    <text evidence="2">Belongs to the major facilitator superfamily. Vesicular transporter family.</text>
</comment>
<keyword evidence="3" id="KW-0813">Transport</keyword>
<feature type="region of interest" description="Disordered" evidence="7">
    <location>
        <begin position="219"/>
        <end position="246"/>
    </location>
</feature>
<feature type="transmembrane region" description="Helical" evidence="8">
    <location>
        <begin position="183"/>
        <end position="204"/>
    </location>
</feature>
<keyword evidence="11" id="KW-1185">Reference proteome</keyword>
<feature type="transmembrane region" description="Helical" evidence="8">
    <location>
        <begin position="122"/>
        <end position="143"/>
    </location>
</feature>
<feature type="transmembrane region" description="Helical" evidence="8">
    <location>
        <begin position="292"/>
        <end position="314"/>
    </location>
</feature>
<comment type="subcellular location">
    <subcellularLocation>
        <location evidence="1">Membrane</location>
        <topology evidence="1">Multi-pass membrane protein</topology>
    </subcellularLocation>
</comment>
<evidence type="ECO:0000313" key="10">
    <source>
        <dbReference type="EMBL" id="KAE8411009.1"/>
    </source>
</evidence>
<dbReference type="PRINTS" id="PR01035">
    <property type="entry name" value="TCRTETA"/>
</dbReference>
<accession>A0ABQ6W1P6</accession>
<name>A0ABQ6W1P6_9EURO</name>